<organism evidence="1 2">
    <name type="scientific">Undibacterium terreum</name>
    <dbReference type="NCBI Taxonomy" id="1224302"/>
    <lineage>
        <taxon>Bacteria</taxon>
        <taxon>Pseudomonadati</taxon>
        <taxon>Pseudomonadota</taxon>
        <taxon>Betaproteobacteria</taxon>
        <taxon>Burkholderiales</taxon>
        <taxon>Oxalobacteraceae</taxon>
        <taxon>Undibacterium</taxon>
    </lineage>
</organism>
<dbReference type="InterPro" id="IPR010595">
    <property type="entry name" value="DUF1161"/>
</dbReference>
<keyword evidence="2" id="KW-1185">Reference proteome</keyword>
<accession>A0A916UY74</accession>
<protein>
    <recommendedName>
        <fullName evidence="3">DUF1161 domain-containing protein</fullName>
    </recommendedName>
</protein>
<proteinExistence type="predicted"/>
<gene>
    <name evidence="1" type="ORF">GCM10011396_46250</name>
</gene>
<dbReference type="Pfam" id="PF06649">
    <property type="entry name" value="DUF1161"/>
    <property type="match status" value="1"/>
</dbReference>
<reference evidence="1" key="1">
    <citation type="journal article" date="2014" name="Int. J. Syst. Evol. Microbiol.">
        <title>Complete genome sequence of Corynebacterium casei LMG S-19264T (=DSM 44701T), isolated from a smear-ripened cheese.</title>
        <authorList>
            <consortium name="US DOE Joint Genome Institute (JGI-PGF)"/>
            <person name="Walter F."/>
            <person name="Albersmeier A."/>
            <person name="Kalinowski J."/>
            <person name="Ruckert C."/>
        </authorList>
    </citation>
    <scope>NUCLEOTIDE SEQUENCE</scope>
    <source>
        <strain evidence="1">CGMCC 1.10998</strain>
    </source>
</reference>
<dbReference type="Proteomes" id="UP000637423">
    <property type="component" value="Unassembled WGS sequence"/>
</dbReference>
<evidence type="ECO:0008006" key="3">
    <source>
        <dbReference type="Google" id="ProtNLM"/>
    </source>
</evidence>
<reference evidence="1" key="2">
    <citation type="submission" date="2020-09" db="EMBL/GenBank/DDBJ databases">
        <authorList>
            <person name="Sun Q."/>
            <person name="Zhou Y."/>
        </authorList>
    </citation>
    <scope>NUCLEOTIDE SEQUENCE</scope>
    <source>
        <strain evidence="1">CGMCC 1.10998</strain>
    </source>
</reference>
<sequence length="107" mass="11773">MILLKPDPSSHQEEQEYPYTERDMRKLFLSAGLILASAQTLAAALPCADLQTKIETKLAGKGVKNYTLEIVSKDTETTNRVVGSCDADKKKIIYKRAGKAAKAEKSE</sequence>
<dbReference type="AlphaFoldDB" id="A0A916UY74"/>
<evidence type="ECO:0000313" key="1">
    <source>
        <dbReference type="EMBL" id="GGC93696.1"/>
    </source>
</evidence>
<comment type="caution">
    <text evidence="1">The sequence shown here is derived from an EMBL/GenBank/DDBJ whole genome shotgun (WGS) entry which is preliminary data.</text>
</comment>
<dbReference type="EMBL" id="BMED01000006">
    <property type="protein sequence ID" value="GGC93696.1"/>
    <property type="molecule type" value="Genomic_DNA"/>
</dbReference>
<name>A0A916UY74_9BURK</name>
<evidence type="ECO:0000313" key="2">
    <source>
        <dbReference type="Proteomes" id="UP000637423"/>
    </source>
</evidence>